<dbReference type="Pfam" id="PF19786">
    <property type="entry name" value="DUF6270"/>
    <property type="match status" value="1"/>
</dbReference>
<dbReference type="RefSeq" id="WP_107543077.1">
    <property type="nucleotide sequence ID" value="NZ_CP031275.1"/>
</dbReference>
<evidence type="ECO:0000313" key="1">
    <source>
        <dbReference type="EMBL" id="TLP89878.1"/>
    </source>
</evidence>
<evidence type="ECO:0000313" key="2">
    <source>
        <dbReference type="Proteomes" id="UP000307747"/>
    </source>
</evidence>
<sequence length="608" mass="72359">MKIEFKNETLYFYNAQEKINYEYIDQIGVFTERFPLKFNEIDNIIKLDLKENFKSNLKNNLKIKFHCNSQNDINESLENINNLYHLKIYTVNEYMYLECIPNSNIARTFTENGKLIVESQYDTIIYGEKKIESSHMASSLYCIGKNQTSLDKIIKLIHNNSFNKQQWKISIRITDDDENDILFHFVLLDYFRSNKAIFESRKIFLNQKYNYLIFDNIENEKNIEVEGIQLQEDYLELVLSGNIETPYLFIAVRSRQGNIFNYDNYRYYKIISNCVQIPYKDFNTFYLTEKDNIDLLIGNTISKAKFITSSDHIQRRNKYFHLNDNVVGKFYINGRSTLSIYIKSLPKANPYAINVAVLGTCFSRNALNTMDYFNPDYKKYIRCVFTQFHSRLDSLNSNPAPLELSQQYEKDKEFNHIKVDLDKMFYEKLYESNAEVLIFDLYSDALLKPIQLVNNSIVTYNYLIKNNNNLGSFVKDWNISKYLNEEEILENFKYNLDIFMEKVTKIIPENKIILNRGRLAEVYKDDDEEIKTFKTINLIKRNNYFWEKIDNIVISNYPNVKIIDLSKKNYLASKSHPFGFSFSHYEPEYYKHFLDELIKKLLEITLEP</sequence>
<evidence type="ECO:0008006" key="3">
    <source>
        <dbReference type="Google" id="ProtNLM"/>
    </source>
</evidence>
<reference evidence="1 2" key="1">
    <citation type="submission" date="2019-05" db="EMBL/GenBank/DDBJ databases">
        <title>The metagenome of a microbial culture collection derived from dairy environment covers the genomic content of the human microbiome.</title>
        <authorList>
            <person name="Roder T."/>
            <person name="Wuthrich D."/>
            <person name="Sattari Z."/>
            <person name="Von Ah U."/>
            <person name="Bar C."/>
            <person name="Ronchi F."/>
            <person name="Macpherson A.J."/>
            <person name="Ganal-Vonarburg S.C."/>
            <person name="Bruggmann R."/>
            <person name="Vergeres G."/>
        </authorList>
    </citation>
    <scope>NUCLEOTIDE SEQUENCE [LARGE SCALE GENOMIC DNA]</scope>
    <source>
        <strain evidence="1 2">FAM 20833</strain>
    </source>
</reference>
<organism evidence="1 2">
    <name type="scientific">Staphylococcus xylosus</name>
    <dbReference type="NCBI Taxonomy" id="1288"/>
    <lineage>
        <taxon>Bacteria</taxon>
        <taxon>Bacillati</taxon>
        <taxon>Bacillota</taxon>
        <taxon>Bacilli</taxon>
        <taxon>Bacillales</taxon>
        <taxon>Staphylococcaceae</taxon>
        <taxon>Staphylococcus</taxon>
    </lineage>
</organism>
<dbReference type="OrthoDB" id="2005670at2"/>
<accession>A0A5R9B201</accession>
<comment type="caution">
    <text evidence="1">The sequence shown here is derived from an EMBL/GenBank/DDBJ whole genome shotgun (WGS) entry which is preliminary data.</text>
</comment>
<dbReference type="InterPro" id="IPR046237">
    <property type="entry name" value="DUF6270"/>
</dbReference>
<dbReference type="Proteomes" id="UP000307747">
    <property type="component" value="Unassembled WGS sequence"/>
</dbReference>
<dbReference type="EMBL" id="VBTJ01000002">
    <property type="protein sequence ID" value="TLP89878.1"/>
    <property type="molecule type" value="Genomic_DNA"/>
</dbReference>
<gene>
    <name evidence="1" type="ORF">FEZ53_10505</name>
</gene>
<protein>
    <recommendedName>
        <fullName evidence="3">Teichoic acid biosynthesis protein</fullName>
    </recommendedName>
</protein>
<dbReference type="AlphaFoldDB" id="A0A5R9B201"/>
<name>A0A5R9B201_STAXY</name>
<proteinExistence type="predicted"/>